<dbReference type="PRINTS" id="PR00038">
    <property type="entry name" value="HTHLUXR"/>
</dbReference>
<comment type="caution">
    <text evidence="6">The sequence shown here is derived from an EMBL/GenBank/DDBJ whole genome shotgun (WGS) entry which is preliminary data.</text>
</comment>
<dbReference type="InterPro" id="IPR016032">
    <property type="entry name" value="Sig_transdc_resp-reg_C-effctor"/>
</dbReference>
<dbReference type="Pfam" id="PF00196">
    <property type="entry name" value="GerE"/>
    <property type="match status" value="1"/>
</dbReference>
<dbReference type="PROSITE" id="PS50110">
    <property type="entry name" value="RESPONSE_REGULATORY"/>
    <property type="match status" value="1"/>
</dbReference>
<reference evidence="6 7" key="1">
    <citation type="submission" date="2008-03" db="EMBL/GenBank/DDBJ databases">
        <title>Sequencing of the draft genome and assembly of Burkholderia graminis C4D1M.</title>
        <authorList>
            <consortium name="US DOE Joint Genome Institute (JGI-PGF)"/>
            <person name="Copeland A."/>
            <person name="Lucas S."/>
            <person name="Lapidus A."/>
            <person name="Glavina del Rio T."/>
            <person name="Dalin E."/>
            <person name="Tice H."/>
            <person name="Bruce D."/>
            <person name="Goodwin L."/>
            <person name="Pitluck S."/>
            <person name="Larimer F."/>
            <person name="Land M.L."/>
            <person name="Hauser L."/>
            <person name="Tiedje J."/>
            <person name="Richardson P."/>
        </authorList>
    </citation>
    <scope>NUCLEOTIDE SEQUENCE [LARGE SCALE GENOMIC DNA]</scope>
    <source>
        <strain evidence="7">ATCC 700544 / DSM 17151 / LMG 18924 / NCIMB 13744 / C4D1M</strain>
    </source>
</reference>
<dbReference type="Pfam" id="PF00072">
    <property type="entry name" value="Response_reg"/>
    <property type="match status" value="1"/>
</dbReference>
<name>B1G953_PARG4</name>
<dbReference type="CDD" id="cd17535">
    <property type="entry name" value="REC_NarL-like"/>
    <property type="match status" value="1"/>
</dbReference>
<dbReference type="InterPro" id="IPR058245">
    <property type="entry name" value="NreC/VraR/RcsB-like_REC"/>
</dbReference>
<evidence type="ECO:0000256" key="2">
    <source>
        <dbReference type="ARBA" id="ARBA00023125"/>
    </source>
</evidence>
<dbReference type="SUPFAM" id="SSF46894">
    <property type="entry name" value="C-terminal effector domain of the bipartite response regulators"/>
    <property type="match status" value="1"/>
</dbReference>
<dbReference type="InterPro" id="IPR000792">
    <property type="entry name" value="Tscrpt_reg_LuxR_C"/>
</dbReference>
<dbReference type="Gene3D" id="3.40.50.2300">
    <property type="match status" value="1"/>
</dbReference>
<dbReference type="PANTHER" id="PTHR43214:SF43">
    <property type="entry name" value="TWO-COMPONENT RESPONSE REGULATOR"/>
    <property type="match status" value="1"/>
</dbReference>
<proteinExistence type="predicted"/>
<dbReference type="InterPro" id="IPR001789">
    <property type="entry name" value="Sig_transdc_resp-reg_receiver"/>
</dbReference>
<evidence type="ECO:0000313" key="6">
    <source>
        <dbReference type="EMBL" id="EDT07314.1"/>
    </source>
</evidence>
<evidence type="ECO:0000256" key="1">
    <source>
        <dbReference type="ARBA" id="ARBA00022553"/>
    </source>
</evidence>
<organism evidence="6 7">
    <name type="scientific">Paraburkholderia graminis (strain ATCC 700544 / DSM 17151 / LMG 18924 / NCIMB 13744 / C4D1M)</name>
    <dbReference type="NCBI Taxonomy" id="396598"/>
    <lineage>
        <taxon>Bacteria</taxon>
        <taxon>Pseudomonadati</taxon>
        <taxon>Pseudomonadota</taxon>
        <taxon>Betaproteobacteria</taxon>
        <taxon>Burkholderiales</taxon>
        <taxon>Burkholderiaceae</taxon>
        <taxon>Paraburkholderia</taxon>
    </lineage>
</organism>
<dbReference type="SUPFAM" id="SSF52172">
    <property type="entry name" value="CheY-like"/>
    <property type="match status" value="1"/>
</dbReference>
<accession>B1G953</accession>
<dbReference type="EMBL" id="ABLD01000029">
    <property type="protein sequence ID" value="EDT07314.1"/>
    <property type="molecule type" value="Genomic_DNA"/>
</dbReference>
<dbReference type="SMART" id="SM00448">
    <property type="entry name" value="REC"/>
    <property type="match status" value="1"/>
</dbReference>
<dbReference type="InterPro" id="IPR011006">
    <property type="entry name" value="CheY-like_superfamily"/>
</dbReference>
<protein>
    <submittedName>
        <fullName evidence="6">Two component transcriptional regulator, LuxR family</fullName>
    </submittedName>
</protein>
<evidence type="ECO:0000256" key="3">
    <source>
        <dbReference type="PROSITE-ProRule" id="PRU00169"/>
    </source>
</evidence>
<dbReference type="GO" id="GO:0003677">
    <property type="term" value="F:DNA binding"/>
    <property type="evidence" value="ECO:0007669"/>
    <property type="project" value="UniProtKB-KW"/>
</dbReference>
<dbReference type="CDD" id="cd06170">
    <property type="entry name" value="LuxR_C_like"/>
    <property type="match status" value="1"/>
</dbReference>
<dbReference type="PROSITE" id="PS50043">
    <property type="entry name" value="HTH_LUXR_2"/>
    <property type="match status" value="1"/>
</dbReference>
<dbReference type="AlphaFoldDB" id="B1G953"/>
<keyword evidence="1 3" id="KW-0597">Phosphoprotein</keyword>
<gene>
    <name evidence="6" type="ORF">BgramDRAFT_5890</name>
</gene>
<feature type="modified residue" description="4-aspartylphosphate" evidence="3">
    <location>
        <position position="110"/>
    </location>
</feature>
<sequence length="266" mass="29511">MRTTWPICSRVASESARLYELAAGGSGRNTADNVERRRDVITMSALERFHRTDTKPMIRVLIADDHAIVRGGFRQFVADEPDMCVAAEAATGDETISLVREQAFDVVLLDIAMPDKNGIDTLRVIKQVRPEQGVLILSGYPESQYAINLLRAGANGYLNKDCEPDEIVRAIRAVARGHRYLSEAVADTLADNLDKPAAARPHEALSEREFQIFCKLAAGQIPTQIAEELHLSVKTVSTYRARVLEKMRLANNADLTYYAIKNGLIE</sequence>
<dbReference type="PANTHER" id="PTHR43214">
    <property type="entry name" value="TWO-COMPONENT RESPONSE REGULATOR"/>
    <property type="match status" value="1"/>
</dbReference>
<dbReference type="Proteomes" id="UP000005045">
    <property type="component" value="Unassembled WGS sequence"/>
</dbReference>
<evidence type="ECO:0000259" key="5">
    <source>
        <dbReference type="PROSITE" id="PS50110"/>
    </source>
</evidence>
<keyword evidence="2" id="KW-0238">DNA-binding</keyword>
<dbReference type="GO" id="GO:0000160">
    <property type="term" value="P:phosphorelay signal transduction system"/>
    <property type="evidence" value="ECO:0007669"/>
    <property type="project" value="InterPro"/>
</dbReference>
<evidence type="ECO:0000313" key="7">
    <source>
        <dbReference type="Proteomes" id="UP000005045"/>
    </source>
</evidence>
<dbReference type="GO" id="GO:0006355">
    <property type="term" value="P:regulation of DNA-templated transcription"/>
    <property type="evidence" value="ECO:0007669"/>
    <property type="project" value="InterPro"/>
</dbReference>
<dbReference type="InterPro" id="IPR039420">
    <property type="entry name" value="WalR-like"/>
</dbReference>
<feature type="domain" description="HTH luxR-type" evidence="4">
    <location>
        <begin position="198"/>
        <end position="263"/>
    </location>
</feature>
<keyword evidence="7" id="KW-1185">Reference proteome</keyword>
<feature type="domain" description="Response regulatory" evidence="5">
    <location>
        <begin position="59"/>
        <end position="175"/>
    </location>
</feature>
<dbReference type="SMART" id="SM00421">
    <property type="entry name" value="HTH_LUXR"/>
    <property type="match status" value="1"/>
</dbReference>
<evidence type="ECO:0000259" key="4">
    <source>
        <dbReference type="PROSITE" id="PS50043"/>
    </source>
</evidence>